<dbReference type="PANTHER" id="PTHR43399">
    <property type="entry name" value="SUBTILISIN-RELATED"/>
    <property type="match status" value="1"/>
</dbReference>
<evidence type="ECO:0000259" key="7">
    <source>
        <dbReference type="Pfam" id="PF18962"/>
    </source>
</evidence>
<dbReference type="InterPro" id="IPR000209">
    <property type="entry name" value="Peptidase_S8/S53_dom"/>
</dbReference>
<feature type="domain" description="Secretion system C-terminal sorting" evidence="7">
    <location>
        <begin position="508"/>
        <end position="577"/>
    </location>
</feature>
<dbReference type="GO" id="GO:0006508">
    <property type="term" value="P:proteolysis"/>
    <property type="evidence" value="ECO:0007669"/>
    <property type="project" value="UniProtKB-KW"/>
</dbReference>
<dbReference type="InterPro" id="IPR051048">
    <property type="entry name" value="Peptidase_S8/S53_subtilisin"/>
</dbReference>
<feature type="active site" description="Charge relay system" evidence="5">
    <location>
        <position position="240"/>
    </location>
</feature>
<evidence type="ECO:0000259" key="6">
    <source>
        <dbReference type="Pfam" id="PF00082"/>
    </source>
</evidence>
<keyword evidence="4 5" id="KW-0720">Serine protease</keyword>
<dbReference type="InterPro" id="IPR036852">
    <property type="entry name" value="Peptidase_S8/S53_dom_sf"/>
</dbReference>
<keyword evidence="2 5" id="KW-0645">Protease</keyword>
<dbReference type="GO" id="GO:0004252">
    <property type="term" value="F:serine-type endopeptidase activity"/>
    <property type="evidence" value="ECO:0007669"/>
    <property type="project" value="UniProtKB-UniRule"/>
</dbReference>
<dbReference type="Proteomes" id="UP000753961">
    <property type="component" value="Unassembled WGS sequence"/>
</dbReference>
<accession>A0A953I198</accession>
<dbReference type="PANTHER" id="PTHR43399:SF4">
    <property type="entry name" value="CELL WALL-ASSOCIATED PROTEASE"/>
    <property type="match status" value="1"/>
</dbReference>
<feature type="domain" description="Peptidase S8/S53" evidence="6">
    <location>
        <begin position="170"/>
        <end position="477"/>
    </location>
</feature>
<dbReference type="PROSITE" id="PS51892">
    <property type="entry name" value="SUBTILASE"/>
    <property type="match status" value="1"/>
</dbReference>
<dbReference type="Gene3D" id="3.40.50.200">
    <property type="entry name" value="Peptidase S8/S53 domain"/>
    <property type="match status" value="1"/>
</dbReference>
<comment type="caution">
    <text evidence="8">The sequence shown here is derived from an EMBL/GenBank/DDBJ whole genome shotgun (WGS) entry which is preliminary data.</text>
</comment>
<dbReference type="EMBL" id="JAHVHU010000014">
    <property type="protein sequence ID" value="MBY5959447.1"/>
    <property type="molecule type" value="Genomic_DNA"/>
</dbReference>
<evidence type="ECO:0000256" key="3">
    <source>
        <dbReference type="ARBA" id="ARBA00022801"/>
    </source>
</evidence>
<sequence>MIPWKIPLIICLIKVSCLSGQETPLVDIHPLIHENFAIEDTLSCILVFRQQNQHEPIPVDLPKSEKTTRMFEGLIRAATHSQSRLLDSLSSWKVPHYSFYIINAVQARLDSMTLRRLSTHPDLTSILPDFPLVVPPEVSVPGSTRRVDSLLHWGISHIRADSVWQTGITGQGVVVAGLDTGMKWEHTFLKNNYRGLQNNGAVNHNHNWHDALKYYSTPGEQASTNPCGYQSVLPCDDHGHGTFTMGLITGVSEKHFTGIAPGTQWISSRIMDRGKGHLSTYLKGLEWCLAPTDLHGQNPNPALAPDIINNSWSCPYNEGCVPANYWLLDSATARLTQAGIFVVASAGNTGRKGCSSLMDPPAIFSSVFTVGATGQTDSITDFSSRGPVKQTQIIKPDVVAPGQGITSIYPNETFVKSSGTSISAPIAAGVAALVIEANPAFRGRPDLLRRILTESALPVRDNPCGSDLHPNLVYGFGRIDAVNAVQLAKQYQPTSTDKRIPPDHFLRIYPNPAQNYMYVENQSTLPVQGQLYDVQGQVITSIQLRRKETRKFKTAHLRPGVYFARLSTSEGVIVLKIMKI</sequence>
<reference evidence="8" key="1">
    <citation type="submission" date="2021-06" db="EMBL/GenBank/DDBJ databases">
        <title>44 bacteria genomes isolated from Dapeng, Shenzhen.</title>
        <authorList>
            <person name="Zheng W."/>
            <person name="Yu S."/>
            <person name="Huang Y."/>
        </authorList>
    </citation>
    <scope>NUCLEOTIDE SEQUENCE</scope>
    <source>
        <strain evidence="8">DP5N28-2</strain>
    </source>
</reference>
<gene>
    <name evidence="8" type="ORF">KUV50_14950</name>
</gene>
<evidence type="ECO:0000256" key="1">
    <source>
        <dbReference type="ARBA" id="ARBA00011073"/>
    </source>
</evidence>
<proteinExistence type="inferred from homology"/>
<feature type="active site" description="Charge relay system" evidence="5">
    <location>
        <position position="421"/>
    </location>
</feature>
<dbReference type="Pfam" id="PF00082">
    <property type="entry name" value="Peptidase_S8"/>
    <property type="match status" value="1"/>
</dbReference>
<name>A0A953I198_9BACT</name>
<evidence type="ECO:0000313" key="8">
    <source>
        <dbReference type="EMBL" id="MBY5959447.1"/>
    </source>
</evidence>
<dbReference type="RefSeq" id="WP_222580984.1">
    <property type="nucleotide sequence ID" value="NZ_JAHVHU010000014.1"/>
</dbReference>
<protein>
    <submittedName>
        <fullName evidence="8">S8 family peptidase</fullName>
    </submittedName>
</protein>
<dbReference type="InterPro" id="IPR015500">
    <property type="entry name" value="Peptidase_S8_subtilisin-rel"/>
</dbReference>
<keyword evidence="9" id="KW-1185">Reference proteome</keyword>
<dbReference type="NCBIfam" id="TIGR04183">
    <property type="entry name" value="Por_Secre_tail"/>
    <property type="match status" value="1"/>
</dbReference>
<dbReference type="PROSITE" id="PS00138">
    <property type="entry name" value="SUBTILASE_SER"/>
    <property type="match status" value="1"/>
</dbReference>
<evidence type="ECO:0000256" key="2">
    <source>
        <dbReference type="ARBA" id="ARBA00022670"/>
    </source>
</evidence>
<dbReference type="AlphaFoldDB" id="A0A953I198"/>
<dbReference type="InterPro" id="IPR026444">
    <property type="entry name" value="Secre_tail"/>
</dbReference>
<keyword evidence="3 5" id="KW-0378">Hydrolase</keyword>
<evidence type="ECO:0000256" key="4">
    <source>
        <dbReference type="ARBA" id="ARBA00022825"/>
    </source>
</evidence>
<organism evidence="8 9">
    <name type="scientific">Membranihabitans marinus</name>
    <dbReference type="NCBI Taxonomy" id="1227546"/>
    <lineage>
        <taxon>Bacteria</taxon>
        <taxon>Pseudomonadati</taxon>
        <taxon>Bacteroidota</taxon>
        <taxon>Saprospiria</taxon>
        <taxon>Saprospirales</taxon>
        <taxon>Saprospiraceae</taxon>
        <taxon>Membranihabitans</taxon>
    </lineage>
</organism>
<feature type="active site" description="Charge relay system" evidence="5">
    <location>
        <position position="179"/>
    </location>
</feature>
<evidence type="ECO:0000256" key="5">
    <source>
        <dbReference type="PROSITE-ProRule" id="PRU01240"/>
    </source>
</evidence>
<dbReference type="PRINTS" id="PR00723">
    <property type="entry name" value="SUBTILISIN"/>
</dbReference>
<comment type="similarity">
    <text evidence="1 5">Belongs to the peptidase S8 family.</text>
</comment>
<evidence type="ECO:0000313" key="9">
    <source>
        <dbReference type="Proteomes" id="UP000753961"/>
    </source>
</evidence>
<dbReference type="Pfam" id="PF18962">
    <property type="entry name" value="Por_Secre_tail"/>
    <property type="match status" value="1"/>
</dbReference>
<dbReference type="InterPro" id="IPR023828">
    <property type="entry name" value="Peptidase_S8_Ser-AS"/>
</dbReference>
<dbReference type="SUPFAM" id="SSF52743">
    <property type="entry name" value="Subtilisin-like"/>
    <property type="match status" value="1"/>
</dbReference>